<feature type="compositionally biased region" description="Low complexity" evidence="3">
    <location>
        <begin position="453"/>
        <end position="463"/>
    </location>
</feature>
<sequence length="1133" mass="121577">MAAAPTPPWRAFHGAAIVDTSMVIFGGTTDPTKDPYGATVLGSNDLWTWSTTLRQWSHPTIQSGGLPNSQKFFTSVPLLSQGKMLSLVGNASAAYNNLLMLDIYNWIWSIPTSPNPAVAPPLRLGAAIGTSDALVFQHGGLVVSGNGLASSSSGVLNDLIKLDDSTFTWTSIANGPALVYHTMCKLPSLNTMIIFGGSDQTGAAFNTVNTFNLTLEVWQLAVPVSAGAGGSVPSARKGHTAVCLDNTMIVYGGGPDGPVDDDVWVMNASSSPWKWDRMTTNKQQGPGPRTGHSALLNGTNMLVWGGYGTPLLGDANVYILDTITWRWSSSKESGPMVPQPSIPTPDDNNHDVPSNKKNNLPLTIGVVCGSLILIAAFVGLLLFRRRSARRQDQEEVLPKGPQMTPRYPDGGGEAYPSGEKIMESMENYESTIGDASGSSSVNRRSRGPQALLPTYGEQGQGETQGYPMVTLAAGAGVDMDSNRASSSRSSGHYYPPPPQSSHARSASQADPDKSTSQGTVGARMGSISSDPFYPSYLAEDDEEDADRWTFASSLSFDQRENSQGLPTLRYIPTRVHAPGSAQRSVGHSTGSIGANSNHRIPMMIHPGSRTARRDASGMSILSGTGSSLGPGSISLAVGTSSDGMTREGSASPRDATLFNSVSPLDRVSLMCTGLGDEGGAATPAGLLAGGGTQTGSGSVSAQQAQHATMGNVSKESSVNDQSAVDLRRKDTTSTSTTKSSKTYTTLDSPALANLVQNLPARYKPSNSPAPIHGETNDIVFAVDSDTQQPIVIKSFARKEAWERECRILKRLKGPCVVELRHVATLVLSETDDPNKPAKIRLTILERLDETLAQMLKNARKARKVALREQARPDDQSLDLTGPGLYKSGPALDEGYIRDIAKGVLRCLMWCHSRRIVYCDLKPSNVMHNRDDNRQQWKLIDLESSRVASEECIGIGTVRYCPPEVARGTTIDKQASSGVIANYSIDLWAFGCLIYELFSTRALFPLSLSDETVLHFLAHPSADTPALANGLRWNSSRELEIPHFELAVPDPQARDLIRILLKADPNRRATMDQVLNCEYLGRDQELQESFGRRSMSTTNSENIPMSPTSPISAHRPTPSASSSAGAPQQFYRDP</sequence>
<dbReference type="EMBL" id="JAAAIM010000815">
    <property type="protein sequence ID" value="KAG0284098.1"/>
    <property type="molecule type" value="Genomic_DNA"/>
</dbReference>
<evidence type="ECO:0000259" key="5">
    <source>
        <dbReference type="PROSITE" id="PS50011"/>
    </source>
</evidence>
<reference evidence="6 7" key="1">
    <citation type="journal article" date="2020" name="Fungal Divers.">
        <title>Resolving the Mortierellaceae phylogeny through synthesis of multi-gene phylogenetics and phylogenomics.</title>
        <authorList>
            <person name="Vandepol N."/>
            <person name="Liber J."/>
            <person name="Desiro A."/>
            <person name="Na H."/>
            <person name="Kennedy M."/>
            <person name="Barry K."/>
            <person name="Grigoriev I.V."/>
            <person name="Miller A.N."/>
            <person name="O'Donnell K."/>
            <person name="Stajich J.E."/>
            <person name="Bonito G."/>
        </authorList>
    </citation>
    <scope>NUCLEOTIDE SEQUENCE [LARGE SCALE GENOMIC DNA]</scope>
    <source>
        <strain evidence="6 7">AD045</strain>
    </source>
</reference>
<dbReference type="SMART" id="SM00220">
    <property type="entry name" value="S_TKc"/>
    <property type="match status" value="1"/>
</dbReference>
<proteinExistence type="predicted"/>
<evidence type="ECO:0000256" key="4">
    <source>
        <dbReference type="SAM" id="Phobius"/>
    </source>
</evidence>
<evidence type="ECO:0000256" key="3">
    <source>
        <dbReference type="SAM" id="MobiDB-lite"/>
    </source>
</evidence>
<feature type="region of interest" description="Disordered" evidence="3">
    <location>
        <begin position="685"/>
        <end position="744"/>
    </location>
</feature>
<protein>
    <submittedName>
        <fullName evidence="6">F-box only protein 42</fullName>
    </submittedName>
</protein>
<feature type="compositionally biased region" description="Polar residues" evidence="3">
    <location>
        <begin position="705"/>
        <end position="722"/>
    </location>
</feature>
<evidence type="ECO:0000256" key="1">
    <source>
        <dbReference type="ARBA" id="ARBA00022441"/>
    </source>
</evidence>
<feature type="region of interest" description="Disordered" evidence="3">
    <location>
        <begin position="389"/>
        <end position="416"/>
    </location>
</feature>
<evidence type="ECO:0000313" key="7">
    <source>
        <dbReference type="Proteomes" id="UP001194696"/>
    </source>
</evidence>
<evidence type="ECO:0000313" key="6">
    <source>
        <dbReference type="EMBL" id="KAG0284098.1"/>
    </source>
</evidence>
<feature type="compositionally biased region" description="Low complexity" evidence="3">
    <location>
        <begin position="695"/>
        <end position="704"/>
    </location>
</feature>
<feature type="compositionally biased region" description="Polar residues" evidence="3">
    <location>
        <begin position="500"/>
        <end position="519"/>
    </location>
</feature>
<feature type="transmembrane region" description="Helical" evidence="4">
    <location>
        <begin position="362"/>
        <end position="383"/>
    </location>
</feature>
<dbReference type="Gene3D" id="1.10.510.10">
    <property type="entry name" value="Transferase(Phosphotransferase) domain 1"/>
    <property type="match status" value="1"/>
</dbReference>
<feature type="compositionally biased region" description="Low complexity" evidence="3">
    <location>
        <begin position="1115"/>
        <end position="1126"/>
    </location>
</feature>
<feature type="region of interest" description="Disordered" evidence="3">
    <location>
        <begin position="1089"/>
        <end position="1133"/>
    </location>
</feature>
<dbReference type="Gene3D" id="2.120.10.80">
    <property type="entry name" value="Kelch-type beta propeller"/>
    <property type="match status" value="3"/>
</dbReference>
<dbReference type="SUPFAM" id="SSF56112">
    <property type="entry name" value="Protein kinase-like (PK-like)"/>
    <property type="match status" value="1"/>
</dbReference>
<keyword evidence="2" id="KW-0677">Repeat</keyword>
<feature type="region of interest" description="Disordered" evidence="3">
    <location>
        <begin position="431"/>
        <end position="463"/>
    </location>
</feature>
<dbReference type="Pfam" id="PF24681">
    <property type="entry name" value="Kelch_KLHDC2_KLHL20_DRC7"/>
    <property type="match status" value="1"/>
</dbReference>
<organism evidence="6 7">
    <name type="scientific">Linnemannia gamsii</name>
    <dbReference type="NCBI Taxonomy" id="64522"/>
    <lineage>
        <taxon>Eukaryota</taxon>
        <taxon>Fungi</taxon>
        <taxon>Fungi incertae sedis</taxon>
        <taxon>Mucoromycota</taxon>
        <taxon>Mortierellomycotina</taxon>
        <taxon>Mortierellomycetes</taxon>
        <taxon>Mortierellales</taxon>
        <taxon>Mortierellaceae</taxon>
        <taxon>Linnemannia</taxon>
    </lineage>
</organism>
<feature type="compositionally biased region" description="Low complexity" evidence="3">
    <location>
        <begin position="732"/>
        <end position="744"/>
    </location>
</feature>
<feature type="compositionally biased region" description="Polar residues" evidence="3">
    <location>
        <begin position="581"/>
        <end position="598"/>
    </location>
</feature>
<keyword evidence="1" id="KW-0880">Kelch repeat</keyword>
<dbReference type="InterPro" id="IPR015915">
    <property type="entry name" value="Kelch-typ_b-propeller"/>
</dbReference>
<dbReference type="InterPro" id="IPR000719">
    <property type="entry name" value="Prot_kinase_dom"/>
</dbReference>
<keyword evidence="4" id="KW-0472">Membrane</keyword>
<feature type="domain" description="Protein kinase" evidence="5">
    <location>
        <begin position="743"/>
        <end position="1079"/>
    </location>
</feature>
<keyword evidence="4" id="KW-0812">Transmembrane</keyword>
<feature type="compositionally biased region" description="Polar residues" evidence="3">
    <location>
        <begin position="1093"/>
        <end position="1110"/>
    </location>
</feature>
<feature type="region of interest" description="Disordered" evidence="3">
    <location>
        <begin position="330"/>
        <end position="354"/>
    </location>
</feature>
<keyword evidence="7" id="KW-1185">Reference proteome</keyword>
<dbReference type="PROSITE" id="PS50011">
    <property type="entry name" value="PROTEIN_KINASE_DOM"/>
    <property type="match status" value="1"/>
</dbReference>
<gene>
    <name evidence="6" type="primary">FBXO42_2</name>
    <name evidence="6" type="ORF">BGZ96_011533</name>
</gene>
<name>A0ABQ7JSS1_9FUNG</name>
<comment type="caution">
    <text evidence="6">The sequence shown here is derived from an EMBL/GenBank/DDBJ whole genome shotgun (WGS) entry which is preliminary data.</text>
</comment>
<dbReference type="SUPFAM" id="SSF117281">
    <property type="entry name" value="Kelch motif"/>
    <property type="match status" value="1"/>
</dbReference>
<dbReference type="InterPro" id="IPR011009">
    <property type="entry name" value="Kinase-like_dom_sf"/>
</dbReference>
<evidence type="ECO:0000256" key="2">
    <source>
        <dbReference type="ARBA" id="ARBA00022737"/>
    </source>
</evidence>
<dbReference type="PANTHER" id="PTHR46093:SF18">
    <property type="entry name" value="FIBRONECTIN TYPE-III DOMAIN-CONTAINING PROTEIN"/>
    <property type="match status" value="1"/>
</dbReference>
<feature type="region of interest" description="Disordered" evidence="3">
    <location>
        <begin position="479"/>
        <end position="536"/>
    </location>
</feature>
<dbReference type="PANTHER" id="PTHR46093">
    <property type="entry name" value="ACYL-COA-BINDING DOMAIN-CONTAINING PROTEIN 5"/>
    <property type="match status" value="1"/>
</dbReference>
<keyword evidence="4" id="KW-1133">Transmembrane helix</keyword>
<dbReference type="Pfam" id="PF00069">
    <property type="entry name" value="Pkinase"/>
    <property type="match status" value="1"/>
</dbReference>
<dbReference type="Proteomes" id="UP001194696">
    <property type="component" value="Unassembled WGS sequence"/>
</dbReference>
<feature type="region of interest" description="Disordered" evidence="3">
    <location>
        <begin position="579"/>
        <end position="600"/>
    </location>
</feature>
<accession>A0ABQ7JSS1</accession>